<keyword evidence="4" id="KW-1185">Reference proteome</keyword>
<feature type="transmembrane region" description="Helical" evidence="2">
    <location>
        <begin position="85"/>
        <end position="106"/>
    </location>
</feature>
<proteinExistence type="predicted"/>
<feature type="transmembrane region" description="Helical" evidence="2">
    <location>
        <begin position="24"/>
        <end position="46"/>
    </location>
</feature>
<dbReference type="GeneID" id="94195481"/>
<reference evidence="3 4" key="1">
    <citation type="submission" date="2021-06" db="EMBL/GenBank/DDBJ databases">
        <title>Genome sequence of Babesia caballi.</title>
        <authorList>
            <person name="Yamagishi J."/>
            <person name="Kidaka T."/>
            <person name="Ochi A."/>
        </authorList>
    </citation>
    <scope>NUCLEOTIDE SEQUENCE [LARGE SCALE GENOMIC DNA]</scope>
    <source>
        <strain evidence="3">USDA-D6B2</strain>
    </source>
</reference>
<keyword evidence="2" id="KW-1133">Transmembrane helix</keyword>
<evidence type="ECO:0000256" key="2">
    <source>
        <dbReference type="SAM" id="Phobius"/>
    </source>
</evidence>
<keyword evidence="2" id="KW-0472">Membrane</keyword>
<evidence type="ECO:0000256" key="1">
    <source>
        <dbReference type="SAM" id="MobiDB-lite"/>
    </source>
</evidence>
<feature type="region of interest" description="Disordered" evidence="1">
    <location>
        <begin position="216"/>
        <end position="250"/>
    </location>
</feature>
<feature type="transmembrane region" description="Helical" evidence="2">
    <location>
        <begin position="53"/>
        <end position="73"/>
    </location>
</feature>
<protein>
    <submittedName>
        <fullName evidence="3">HAMP domain-containing protein</fullName>
    </submittedName>
</protein>
<dbReference type="AlphaFoldDB" id="A0AAV4LVV7"/>
<gene>
    <name evidence="3" type="ORF">BcabD6B2_34350</name>
</gene>
<evidence type="ECO:0000313" key="3">
    <source>
        <dbReference type="EMBL" id="GIX64000.1"/>
    </source>
</evidence>
<dbReference type="RefSeq" id="XP_067716069.1">
    <property type="nucleotide sequence ID" value="XM_067859968.1"/>
</dbReference>
<sequence length="250" mass="27076">MGLSARLPYDCLVMRASTYPPASLMLLVVLNVCTKVAVGCALARFVDLRRMILIAKLAFVFALTLLFAGDRLLPLPLADSSLPYLIFMGILMATLQQLIVTFGLVFTVRTAPSGMEAALTSLNDLTLDMICFSYKKSISLRSIASLYVPHSRMVDGLIVFFSLYSFFRVFGKAQEAAMLDRGSLDVISPASSSIQLPLPVKDFGISTNPLVGESLSEHSSSAVDRQDSLKGVGARKSPWAVESEYSDASS</sequence>
<dbReference type="EMBL" id="BPLF01000003">
    <property type="protein sequence ID" value="GIX64000.1"/>
    <property type="molecule type" value="Genomic_DNA"/>
</dbReference>
<accession>A0AAV4LVV7</accession>
<comment type="caution">
    <text evidence="3">The sequence shown here is derived from an EMBL/GenBank/DDBJ whole genome shotgun (WGS) entry which is preliminary data.</text>
</comment>
<dbReference type="Proteomes" id="UP001497744">
    <property type="component" value="Unassembled WGS sequence"/>
</dbReference>
<evidence type="ECO:0000313" key="4">
    <source>
        <dbReference type="Proteomes" id="UP001497744"/>
    </source>
</evidence>
<name>A0AAV4LVV7_BABCB</name>
<organism evidence="3 4">
    <name type="scientific">Babesia caballi</name>
    <dbReference type="NCBI Taxonomy" id="5871"/>
    <lineage>
        <taxon>Eukaryota</taxon>
        <taxon>Sar</taxon>
        <taxon>Alveolata</taxon>
        <taxon>Apicomplexa</taxon>
        <taxon>Aconoidasida</taxon>
        <taxon>Piroplasmida</taxon>
        <taxon>Babesiidae</taxon>
        <taxon>Babesia</taxon>
    </lineage>
</organism>
<keyword evidence="2" id="KW-0812">Transmembrane</keyword>